<accession>A0ABN7PU56</accession>
<dbReference type="Proteomes" id="UP001153148">
    <property type="component" value="Unassembled WGS sequence"/>
</dbReference>
<evidence type="ECO:0000259" key="1">
    <source>
        <dbReference type="Pfam" id="PF18290"/>
    </source>
</evidence>
<dbReference type="EMBL" id="CAJPIN010119798">
    <property type="protein sequence ID" value="CAG2069174.1"/>
    <property type="molecule type" value="Genomic_DNA"/>
</dbReference>
<gene>
    <name evidence="2" type="ORF">TPAB3V08_LOCUS16117</name>
</gene>
<reference evidence="2" key="1">
    <citation type="submission" date="2021-03" db="EMBL/GenBank/DDBJ databases">
        <authorList>
            <person name="Tran Van P."/>
        </authorList>
    </citation>
    <scope>NUCLEOTIDE SEQUENCE</scope>
</reference>
<comment type="caution">
    <text evidence="2">The sequence shown here is derived from an EMBL/GenBank/DDBJ whole genome shotgun (WGS) entry which is preliminary data.</text>
</comment>
<feature type="non-terminal residue" evidence="2">
    <location>
        <position position="80"/>
    </location>
</feature>
<proteinExistence type="predicted"/>
<name>A0ABN7PU56_TIMPD</name>
<keyword evidence="3" id="KW-1185">Reference proteome</keyword>
<sequence>MPQSKPAHCDGSSLKLFSGHTDRFGGITVMSSEEPCLPSQFDQKLEASLTAWKEKKVRGLWFKVALEDASWVPSLAKVRL</sequence>
<evidence type="ECO:0000313" key="2">
    <source>
        <dbReference type="EMBL" id="CAG2069174.1"/>
    </source>
</evidence>
<feature type="domain" description="Pre-nudix hydrolase" evidence="1">
    <location>
        <begin position="17"/>
        <end position="77"/>
    </location>
</feature>
<evidence type="ECO:0000313" key="3">
    <source>
        <dbReference type="Proteomes" id="UP001153148"/>
    </source>
</evidence>
<organism evidence="2 3">
    <name type="scientific">Timema podura</name>
    <name type="common">Walking stick</name>
    <dbReference type="NCBI Taxonomy" id="61482"/>
    <lineage>
        <taxon>Eukaryota</taxon>
        <taxon>Metazoa</taxon>
        <taxon>Ecdysozoa</taxon>
        <taxon>Arthropoda</taxon>
        <taxon>Hexapoda</taxon>
        <taxon>Insecta</taxon>
        <taxon>Pterygota</taxon>
        <taxon>Neoptera</taxon>
        <taxon>Polyneoptera</taxon>
        <taxon>Phasmatodea</taxon>
        <taxon>Timematodea</taxon>
        <taxon>Timematoidea</taxon>
        <taxon>Timematidae</taxon>
        <taxon>Timema</taxon>
    </lineage>
</organism>
<protein>
    <recommendedName>
        <fullName evidence="1">Pre-nudix hydrolase domain-containing protein</fullName>
    </recommendedName>
</protein>
<dbReference type="Gene3D" id="3.40.630.30">
    <property type="match status" value="1"/>
</dbReference>
<dbReference type="InterPro" id="IPR040618">
    <property type="entry name" value="Pre-Nudix"/>
</dbReference>
<dbReference type="Pfam" id="PF18290">
    <property type="entry name" value="Nudix_hydro"/>
    <property type="match status" value="1"/>
</dbReference>